<feature type="compositionally biased region" description="Acidic residues" evidence="1">
    <location>
        <begin position="1329"/>
        <end position="1338"/>
    </location>
</feature>
<gene>
    <name evidence="2" type="ORF">FNV43_RR11867</name>
</gene>
<evidence type="ECO:0000313" key="3">
    <source>
        <dbReference type="Proteomes" id="UP000796880"/>
    </source>
</evidence>
<dbReference type="InterPro" id="IPR016084">
    <property type="entry name" value="Haem_Oase-like_multi-hlx"/>
</dbReference>
<dbReference type="InterPro" id="IPR016053">
    <property type="entry name" value="Haem_Oase-like"/>
</dbReference>
<dbReference type="GO" id="GO:0004392">
    <property type="term" value="F:heme oxygenase (decyclizing) activity"/>
    <property type="evidence" value="ECO:0007669"/>
    <property type="project" value="InterPro"/>
</dbReference>
<evidence type="ECO:0000313" key="2">
    <source>
        <dbReference type="EMBL" id="KAF3446687.1"/>
    </source>
</evidence>
<dbReference type="PANTHER" id="PTHR48202">
    <property type="entry name" value="ALPHA/BETA-HYDROLASES SUPERFAMILY PROTEIN"/>
    <property type="match status" value="1"/>
</dbReference>
<dbReference type="CDD" id="cd19165">
    <property type="entry name" value="HemeO"/>
    <property type="match status" value="1"/>
</dbReference>
<proteinExistence type="predicted"/>
<name>A0A8K0H6B8_9ROSA</name>
<feature type="compositionally biased region" description="Polar residues" evidence="1">
    <location>
        <begin position="26"/>
        <end position="50"/>
    </location>
</feature>
<dbReference type="Gene3D" id="1.25.10.10">
    <property type="entry name" value="Leucine-rich Repeat Variant"/>
    <property type="match status" value="2"/>
</dbReference>
<dbReference type="PANTHER" id="PTHR48202:SF1">
    <property type="entry name" value="ALPHA_BETA-HYDROLASES SUPERFAMILY PROTEIN"/>
    <property type="match status" value="1"/>
</dbReference>
<dbReference type="OrthoDB" id="5086500at2759"/>
<dbReference type="InterPro" id="IPR029058">
    <property type="entry name" value="AB_hydrolase_fold"/>
</dbReference>
<evidence type="ECO:0000256" key="1">
    <source>
        <dbReference type="SAM" id="MobiDB-lite"/>
    </source>
</evidence>
<protein>
    <submittedName>
        <fullName evidence="2">Uncharacterized protein</fullName>
    </submittedName>
</protein>
<dbReference type="SUPFAM" id="SSF48371">
    <property type="entry name" value="ARM repeat"/>
    <property type="match status" value="1"/>
</dbReference>
<dbReference type="SUPFAM" id="SSF53474">
    <property type="entry name" value="alpha/beta-Hydrolases"/>
    <property type="match status" value="1"/>
</dbReference>
<feature type="region of interest" description="Disordered" evidence="1">
    <location>
        <begin position="1322"/>
        <end position="1362"/>
    </location>
</feature>
<keyword evidence="3" id="KW-1185">Reference proteome</keyword>
<dbReference type="GO" id="GO:0006788">
    <property type="term" value="P:heme oxidation"/>
    <property type="evidence" value="ECO:0007669"/>
    <property type="project" value="InterPro"/>
</dbReference>
<feature type="region of interest" description="Disordered" evidence="1">
    <location>
        <begin position="20"/>
        <end position="50"/>
    </location>
</feature>
<sequence>MLRLCLRTRRYCYFRSSQPHRRPRLFSSSSETPIETPNSLKNPHQVPPSTVLPQRHYPTPLVPPPSSYLSRNSILALSATTVLSALLAFYALNDQNNRHKTSNPLYDGIERVIQTSSDSLNKFFHHFKQTGVAASVLWQSLRSVLSSANHEVRSGFELRVAALLADIAAANASRRAAIVGAGGGAVVDWLMESVASPRDGFGTQAESARALAYLIADPNVSAAVLGRPRAVPNLLRFIFSCHPQRSKKHSRRSSLDVCDSLKGRSMLVAAIMDIVTSNCETLENLSFKPSLPGNAEMRDIAAAIQVIEEGGMHLDESNQDKEDGDTGMKGIGIKILGGTTVLGFSRMNGRLMELGNSDSNPVESEWLAPKNVVQQNIDNSLSQSNLSSAVVPGLWDDLHCEHVAVPFAAWALANWAMSSDVNRSHIQELDEDGNAVMTALMAPERSVKWHGSLVARLLLEDRNLPLNDYVTDWSSSLLSTISQASKNEDIPLVQVALSAFLVSVEKSPGAQRIVMEEGLHLMRETAKRTTRHKNVQEALAKALELVCHGDLHLSLRESQKWSGVLLPWIFGKPFSESVRSSAIKILSCILEDHGPASVPISQGWLTVLLSEILSSSKASSVKGNSQPKADKVKTQIDQSNILFATQTINQLAGAVVNLAANQLGTTIESEDIFPLADLLSLEPFVGQLKNLKKDSVPKFDAADSAMATLKGIKALAELCSDDLSCQDKIVDYGVLCLLRRFLLRDDYEKLTAIEAYDASRTLEAKERNANAPSDSTVSTTNDPSSVRIPPTAHIRRHAARLLTILSLLPKVRKVIIGDEIWCKWLEDCANGKIPGCNDVKLQSYARATLLNVFCSSQMDRDSVNRDSSDTGIANNSPDTGIANRRPCPRYDDGIFLINPELPHWKCPENFDQDTVQREASTVDEAVSSLDMSLDGSGTREMPCIDVVFVHGIRGGPYKSWRISEDKSSTKSGLVEKIDQEAGKQGTFWPGEWLSADFSQARIFTLKYKTNLTQWSGASLPLQEVSSMLLGKLVAAGIGDRPVVFVTHSMGGLVVKQMLHKAKAENLDNLVKNTVGLVFYSCPHFGSKLADMPWRMGMVFRPAPTIGELRSGSPKLIELNDFIRRLHKKGLIEVLSFCETKVTPIVEGYGGWALRMEIVPIESAYPGFGELVVLDSTDHINSCKPLSQADPSYTETLEFLRKRSIVPRAAAMPSSMEKAVRHSPIMHFSISVPFSASPPQWVRPSTISSNTANQTMMIHGRALILYCYDSSNASASWSSTPAITTPVIRRRNRYRKLYPGETKGITEEMRFVAMRLRNISGKKYTRKSDDEEDKDDDTQDSTQGKSSSDEDDDPDDDDETETWQPSMEGFLRYLVDSEVVFNTIERIVDDSNDVAYAYFRKTGLERSHGLSRDIEWFKEQGMVIPEPSSAGLSYSKYLEELAEQSAPLFLCHFYNIYFAHIAGGQVIARQVSEKLLDGRELEFNRWEGVLQELLKGLREKLNMLGEVSIFNMPETDTVICMLALPELLSLALAFVGTLILDE</sequence>
<accession>A0A8K0H6B8</accession>
<feature type="region of interest" description="Disordered" evidence="1">
    <location>
        <begin position="766"/>
        <end position="788"/>
    </location>
</feature>
<dbReference type="Gene3D" id="3.40.50.1820">
    <property type="entry name" value="alpha/beta hydrolase"/>
    <property type="match status" value="1"/>
</dbReference>
<dbReference type="InterPro" id="IPR016024">
    <property type="entry name" value="ARM-type_fold"/>
</dbReference>
<dbReference type="InterPro" id="IPR011989">
    <property type="entry name" value="ARM-like"/>
</dbReference>
<comment type="caution">
    <text evidence="2">The sequence shown here is derived from an EMBL/GenBank/DDBJ whole genome shotgun (WGS) entry which is preliminary data.</text>
</comment>
<reference evidence="2" key="1">
    <citation type="submission" date="2020-03" db="EMBL/GenBank/DDBJ databases">
        <title>A high-quality chromosome-level genome assembly of a woody plant with both climbing and erect habits, Rhamnella rubrinervis.</title>
        <authorList>
            <person name="Lu Z."/>
            <person name="Yang Y."/>
            <person name="Zhu X."/>
            <person name="Sun Y."/>
        </authorList>
    </citation>
    <scope>NUCLEOTIDE SEQUENCE</scope>
    <source>
        <strain evidence="2">BYM</strain>
        <tissue evidence="2">Leaf</tissue>
    </source>
</reference>
<feature type="compositionally biased region" description="Acidic residues" evidence="1">
    <location>
        <begin position="1348"/>
        <end position="1360"/>
    </location>
</feature>
<dbReference type="Gene3D" id="1.20.910.10">
    <property type="entry name" value="Heme oxygenase-like"/>
    <property type="match status" value="1"/>
</dbReference>
<feature type="compositionally biased region" description="Polar residues" evidence="1">
    <location>
        <begin position="770"/>
        <end position="784"/>
    </location>
</feature>
<organism evidence="2 3">
    <name type="scientific">Rhamnella rubrinervis</name>
    <dbReference type="NCBI Taxonomy" id="2594499"/>
    <lineage>
        <taxon>Eukaryota</taxon>
        <taxon>Viridiplantae</taxon>
        <taxon>Streptophyta</taxon>
        <taxon>Embryophyta</taxon>
        <taxon>Tracheophyta</taxon>
        <taxon>Spermatophyta</taxon>
        <taxon>Magnoliopsida</taxon>
        <taxon>eudicotyledons</taxon>
        <taxon>Gunneridae</taxon>
        <taxon>Pentapetalae</taxon>
        <taxon>rosids</taxon>
        <taxon>fabids</taxon>
        <taxon>Rosales</taxon>
        <taxon>Rhamnaceae</taxon>
        <taxon>rhamnoid group</taxon>
        <taxon>Rhamneae</taxon>
        <taxon>Rhamnella</taxon>
    </lineage>
</organism>
<dbReference type="InterPro" id="IPR002051">
    <property type="entry name" value="Haem_Oase"/>
</dbReference>
<dbReference type="EMBL" id="VOIH02000005">
    <property type="protein sequence ID" value="KAF3446687.1"/>
    <property type="molecule type" value="Genomic_DNA"/>
</dbReference>
<dbReference type="SUPFAM" id="SSF48613">
    <property type="entry name" value="Heme oxygenase-like"/>
    <property type="match status" value="1"/>
</dbReference>
<dbReference type="Pfam" id="PF01126">
    <property type="entry name" value="Heme_oxygenase"/>
    <property type="match status" value="1"/>
</dbReference>
<dbReference type="Proteomes" id="UP000796880">
    <property type="component" value="Unassembled WGS sequence"/>
</dbReference>